<organism evidence="1 2">
    <name type="scientific">Burkholderia lata (strain ATCC 17760 / DSM 23089 / LMG 22485 / NCIMB 9086 / R18194 / 383)</name>
    <dbReference type="NCBI Taxonomy" id="482957"/>
    <lineage>
        <taxon>Bacteria</taxon>
        <taxon>Pseudomonadati</taxon>
        <taxon>Pseudomonadota</taxon>
        <taxon>Betaproteobacteria</taxon>
        <taxon>Burkholderiales</taxon>
        <taxon>Burkholderiaceae</taxon>
        <taxon>Burkholderia</taxon>
        <taxon>Burkholderia cepacia complex</taxon>
    </lineage>
</organism>
<dbReference type="RefSeq" id="WP_174950535.1">
    <property type="nucleotide sequence ID" value="NZ_CABVQH010000006.1"/>
</dbReference>
<evidence type="ECO:0000313" key="2">
    <source>
        <dbReference type="Proteomes" id="UP000494260"/>
    </source>
</evidence>
<protein>
    <submittedName>
        <fullName evidence="1">Uncharacterized protein</fullName>
    </submittedName>
</protein>
<dbReference type="AlphaFoldDB" id="A0A6P2UAF6"/>
<proteinExistence type="predicted"/>
<gene>
    <name evidence="1" type="ORF">BLA18109_02196</name>
</gene>
<dbReference type="Proteomes" id="UP000494260">
    <property type="component" value="Unassembled WGS sequence"/>
</dbReference>
<evidence type="ECO:0000313" key="1">
    <source>
        <dbReference type="EMBL" id="VWC67047.1"/>
    </source>
</evidence>
<dbReference type="EMBL" id="CABVQH010000006">
    <property type="protein sequence ID" value="VWC67047.1"/>
    <property type="molecule type" value="Genomic_DNA"/>
</dbReference>
<sequence length="62" mass="6509">MTRHHTMSHGVVLALALASSVLLVLPAMLVKGMAPPGATMLFARRVAWTVPGALPLIARHGN</sequence>
<reference evidence="1 2" key="1">
    <citation type="submission" date="2019-09" db="EMBL/GenBank/DDBJ databases">
        <authorList>
            <person name="Depoorter E."/>
        </authorList>
    </citation>
    <scope>NUCLEOTIDE SEQUENCE [LARGE SCALE GENOMIC DNA]</scope>
    <source>
        <strain evidence="1">R-18109</strain>
    </source>
</reference>
<name>A0A6P2UAF6_BURL3</name>
<accession>A0A6P2UAF6</accession>